<dbReference type="HOGENOM" id="CLU_2851331_0_0_1"/>
<reference evidence="3" key="1">
    <citation type="journal article" date="2013" name="Ind. Biotechnol.">
        <title>Comparative genomics analysis of Trichoderma reesei strains.</title>
        <authorList>
            <person name="Koike H."/>
            <person name="Aerts A."/>
            <person name="LaButti K."/>
            <person name="Grigoriev I.V."/>
            <person name="Baker S.E."/>
        </authorList>
    </citation>
    <scope>NUCLEOTIDE SEQUENCE [LARGE SCALE GENOMIC DNA]</scope>
    <source>
        <strain evidence="3">ATCC 56765 / BCRC 32924 / NRRL 11460 / Rut C-30</strain>
    </source>
</reference>
<proteinExistence type="predicted"/>
<sequence length="65" mass="7145">MPLLVFCRRFRSRPPRKRKESRVRTCDAVSMLSSSSDLCTAPDSKCSGSSPRHHAVVSQPGKGEA</sequence>
<evidence type="ECO:0000256" key="1">
    <source>
        <dbReference type="SAM" id="MobiDB-lite"/>
    </source>
</evidence>
<gene>
    <name evidence="2" type="ORF">M419DRAFT_120234</name>
</gene>
<accession>A0A024S152</accession>
<protein>
    <submittedName>
        <fullName evidence="2">Uncharacterized protein</fullName>
    </submittedName>
</protein>
<evidence type="ECO:0000313" key="3">
    <source>
        <dbReference type="Proteomes" id="UP000024376"/>
    </source>
</evidence>
<dbReference type="Proteomes" id="UP000024376">
    <property type="component" value="Unassembled WGS sequence"/>
</dbReference>
<evidence type="ECO:0000313" key="2">
    <source>
        <dbReference type="EMBL" id="ETR99073.1"/>
    </source>
</evidence>
<name>A0A024S152_HYPJR</name>
<feature type="region of interest" description="Disordered" evidence="1">
    <location>
        <begin position="36"/>
        <end position="65"/>
    </location>
</feature>
<dbReference type="EMBL" id="KI911158">
    <property type="protein sequence ID" value="ETR99073.1"/>
    <property type="molecule type" value="Genomic_DNA"/>
</dbReference>
<dbReference type="AlphaFoldDB" id="A0A024S152"/>
<organism evidence="2 3">
    <name type="scientific">Hypocrea jecorina (strain ATCC 56765 / BCRC 32924 / NRRL 11460 / Rut C-30)</name>
    <name type="common">Trichoderma reesei</name>
    <dbReference type="NCBI Taxonomy" id="1344414"/>
    <lineage>
        <taxon>Eukaryota</taxon>
        <taxon>Fungi</taxon>
        <taxon>Dikarya</taxon>
        <taxon>Ascomycota</taxon>
        <taxon>Pezizomycotina</taxon>
        <taxon>Sordariomycetes</taxon>
        <taxon>Hypocreomycetidae</taxon>
        <taxon>Hypocreales</taxon>
        <taxon>Hypocreaceae</taxon>
        <taxon>Trichoderma</taxon>
    </lineage>
</organism>
<dbReference type="KEGG" id="trr:M419DRAFT_120234"/>